<sequence length="137" mass="15012">MVQSTTWAQSADALAIDVTNLADYWEMKLPQAQVSSASGDDSEPSSDASKVKSCFVKGNLDSHLAQWCIKLQQKYKNEHDEGLTYVGPLGALPLALVMVLDWAHALEEGQATLSMPPNIESFNPVNKVPILHHARRP</sequence>
<evidence type="ECO:0000313" key="1">
    <source>
        <dbReference type="EMBL" id="KIK74580.1"/>
    </source>
</evidence>
<proteinExistence type="predicted"/>
<dbReference type="EMBL" id="KN828733">
    <property type="protein sequence ID" value="KIK74580.1"/>
    <property type="molecule type" value="Genomic_DNA"/>
</dbReference>
<reference evidence="2" key="2">
    <citation type="submission" date="2015-01" db="EMBL/GenBank/DDBJ databases">
        <title>Evolutionary Origins and Diversification of the Mycorrhizal Mutualists.</title>
        <authorList>
            <consortium name="DOE Joint Genome Institute"/>
            <consortium name="Mycorrhizal Genomics Consortium"/>
            <person name="Kohler A."/>
            <person name="Kuo A."/>
            <person name="Nagy L.G."/>
            <person name="Floudas D."/>
            <person name="Copeland A."/>
            <person name="Barry K.W."/>
            <person name="Cichocki N."/>
            <person name="Veneault-Fourrey C."/>
            <person name="LaButti K."/>
            <person name="Lindquist E.A."/>
            <person name="Lipzen A."/>
            <person name="Lundell T."/>
            <person name="Morin E."/>
            <person name="Murat C."/>
            <person name="Riley R."/>
            <person name="Ohm R."/>
            <person name="Sun H."/>
            <person name="Tunlid A."/>
            <person name="Henrissat B."/>
            <person name="Grigoriev I.V."/>
            <person name="Hibbett D.S."/>
            <person name="Martin F."/>
        </authorList>
    </citation>
    <scope>NUCLEOTIDE SEQUENCE [LARGE SCALE GENOMIC DNA]</scope>
    <source>
        <strain evidence="2">Ve08.2h10</strain>
    </source>
</reference>
<accession>A0A0D0DBE8</accession>
<dbReference type="Proteomes" id="UP000054538">
    <property type="component" value="Unassembled WGS sequence"/>
</dbReference>
<dbReference type="InParanoid" id="A0A0D0DBE8"/>
<organism evidence="1 2">
    <name type="scientific">Paxillus rubicundulus Ve08.2h10</name>
    <dbReference type="NCBI Taxonomy" id="930991"/>
    <lineage>
        <taxon>Eukaryota</taxon>
        <taxon>Fungi</taxon>
        <taxon>Dikarya</taxon>
        <taxon>Basidiomycota</taxon>
        <taxon>Agaricomycotina</taxon>
        <taxon>Agaricomycetes</taxon>
        <taxon>Agaricomycetidae</taxon>
        <taxon>Boletales</taxon>
        <taxon>Paxilineae</taxon>
        <taxon>Paxillaceae</taxon>
        <taxon>Paxillus</taxon>
    </lineage>
</organism>
<keyword evidence="2" id="KW-1185">Reference proteome</keyword>
<dbReference type="OrthoDB" id="2684196at2759"/>
<dbReference type="HOGENOM" id="CLU_1865780_0_0_1"/>
<evidence type="ECO:0000313" key="2">
    <source>
        <dbReference type="Proteomes" id="UP000054538"/>
    </source>
</evidence>
<reference evidence="1 2" key="1">
    <citation type="submission" date="2014-04" db="EMBL/GenBank/DDBJ databases">
        <authorList>
            <consortium name="DOE Joint Genome Institute"/>
            <person name="Kuo A."/>
            <person name="Kohler A."/>
            <person name="Jargeat P."/>
            <person name="Nagy L.G."/>
            <person name="Floudas D."/>
            <person name="Copeland A."/>
            <person name="Barry K.W."/>
            <person name="Cichocki N."/>
            <person name="Veneault-Fourrey C."/>
            <person name="LaButti K."/>
            <person name="Lindquist E.A."/>
            <person name="Lipzen A."/>
            <person name="Lundell T."/>
            <person name="Morin E."/>
            <person name="Murat C."/>
            <person name="Sun H."/>
            <person name="Tunlid A."/>
            <person name="Henrissat B."/>
            <person name="Grigoriev I.V."/>
            <person name="Hibbett D.S."/>
            <person name="Martin F."/>
            <person name="Nordberg H.P."/>
            <person name="Cantor M.N."/>
            <person name="Hua S.X."/>
        </authorList>
    </citation>
    <scope>NUCLEOTIDE SEQUENCE [LARGE SCALE GENOMIC DNA]</scope>
    <source>
        <strain evidence="1 2">Ve08.2h10</strain>
    </source>
</reference>
<gene>
    <name evidence="1" type="ORF">PAXRUDRAFT_19731</name>
</gene>
<dbReference type="AlphaFoldDB" id="A0A0D0DBE8"/>
<protein>
    <submittedName>
        <fullName evidence="1">Uncharacterized protein</fullName>
    </submittedName>
</protein>
<name>A0A0D0DBE8_9AGAM</name>